<feature type="binding site" evidence="7">
    <location>
        <position position="45"/>
    </location>
    <ligand>
        <name>substrate</name>
    </ligand>
</feature>
<dbReference type="SUPFAM" id="SSF49472">
    <property type="entry name" value="Transthyretin (synonym: prealbumin)"/>
    <property type="match status" value="1"/>
</dbReference>
<dbReference type="CDD" id="cd05822">
    <property type="entry name" value="TLP_HIUase"/>
    <property type="match status" value="1"/>
</dbReference>
<evidence type="ECO:0000256" key="8">
    <source>
        <dbReference type="RuleBase" id="RU361270"/>
    </source>
</evidence>
<name>A0A919Q6S4_9MICO</name>
<evidence type="ECO:0000313" key="10">
    <source>
        <dbReference type="EMBL" id="GIG55248.1"/>
    </source>
</evidence>
<dbReference type="GO" id="GO:0033971">
    <property type="term" value="F:hydroxyisourate hydrolase activity"/>
    <property type="evidence" value="ECO:0007669"/>
    <property type="project" value="UniProtKB-EC"/>
</dbReference>
<dbReference type="AlphaFoldDB" id="A0A919Q6S4"/>
<feature type="binding site" evidence="7">
    <location>
        <position position="107"/>
    </location>
    <ligand>
        <name>substrate</name>
    </ligand>
</feature>
<dbReference type="NCBIfam" id="TIGR02962">
    <property type="entry name" value="hdxy_isourate"/>
    <property type="match status" value="1"/>
</dbReference>
<evidence type="ECO:0000256" key="2">
    <source>
        <dbReference type="ARBA" id="ARBA00002704"/>
    </source>
</evidence>
<keyword evidence="6 8" id="KW-0378">Hydrolase</keyword>
<dbReference type="PANTHER" id="PTHR10395:SF7">
    <property type="entry name" value="5-HYDROXYISOURATE HYDROLASE"/>
    <property type="match status" value="1"/>
</dbReference>
<gene>
    <name evidence="10" type="ORF">Dac01nite_20000</name>
</gene>
<comment type="subunit">
    <text evidence="4 8">Homotetramer.</text>
</comment>
<evidence type="ECO:0000256" key="4">
    <source>
        <dbReference type="ARBA" id="ARBA00011881"/>
    </source>
</evidence>
<evidence type="ECO:0000256" key="7">
    <source>
        <dbReference type="PIRSR" id="PIRSR600895-51"/>
    </source>
</evidence>
<dbReference type="InterPro" id="IPR000895">
    <property type="entry name" value="Transthyretin/HIU_hydrolase"/>
</dbReference>
<reference evidence="10" key="1">
    <citation type="submission" date="2021-01" db="EMBL/GenBank/DDBJ databases">
        <title>Whole genome shotgun sequence of Demequina activiva NBRC 110675.</title>
        <authorList>
            <person name="Komaki H."/>
            <person name="Tamura T."/>
        </authorList>
    </citation>
    <scope>NUCLEOTIDE SEQUENCE</scope>
    <source>
        <strain evidence="10">NBRC 110675</strain>
    </source>
</reference>
<evidence type="ECO:0000256" key="1">
    <source>
        <dbReference type="ARBA" id="ARBA00001043"/>
    </source>
</evidence>
<dbReference type="RefSeq" id="WP_203656547.1">
    <property type="nucleotide sequence ID" value="NZ_BONR01000004.1"/>
</dbReference>
<dbReference type="EMBL" id="BONR01000004">
    <property type="protein sequence ID" value="GIG55248.1"/>
    <property type="molecule type" value="Genomic_DNA"/>
</dbReference>
<proteinExistence type="inferred from homology"/>
<evidence type="ECO:0000313" key="11">
    <source>
        <dbReference type="Proteomes" id="UP000652354"/>
    </source>
</evidence>
<evidence type="ECO:0000256" key="3">
    <source>
        <dbReference type="ARBA" id="ARBA00009850"/>
    </source>
</evidence>
<comment type="similarity">
    <text evidence="3 8">Belongs to the transthyretin family. 5-hydroxyisourate hydrolase subfamily.</text>
</comment>
<dbReference type="EC" id="3.5.2.17" evidence="8"/>
<dbReference type="SMART" id="SM00095">
    <property type="entry name" value="TR_THY"/>
    <property type="match status" value="1"/>
</dbReference>
<protein>
    <recommendedName>
        <fullName evidence="8">5-hydroxyisourate hydrolase</fullName>
        <shortName evidence="8">HIU hydrolase</shortName>
        <shortName evidence="8">HIUHase</shortName>
        <ecNumber evidence="8">3.5.2.17</ecNumber>
    </recommendedName>
</protein>
<dbReference type="InterPro" id="IPR023416">
    <property type="entry name" value="Transthyretin/HIU_hydrolase_d"/>
</dbReference>
<dbReference type="InterPro" id="IPR014306">
    <property type="entry name" value="Hydroxyisourate_hydrolase"/>
</dbReference>
<dbReference type="PRINTS" id="PR00189">
    <property type="entry name" value="TRNSTHYRETIN"/>
</dbReference>
<comment type="caution">
    <text evidence="10">The sequence shown here is derived from an EMBL/GenBank/DDBJ whole genome shotgun (WGS) entry which is preliminary data.</text>
</comment>
<dbReference type="InterPro" id="IPR023418">
    <property type="entry name" value="Thyroxine_BS"/>
</dbReference>
<sequence length="110" mass="11690">MSFVTTHVLDAVSGSPAAGVSVALAKRGGEGWEPLASGVTDADGRIGDLGPDALDNGIYQVRFDTGMYFSTREVPTFYPEVTITFEVAGGEHYHVPLLLSPFAYSTYRGS</sequence>
<dbReference type="Pfam" id="PF00576">
    <property type="entry name" value="Transthyretin"/>
    <property type="match status" value="1"/>
</dbReference>
<dbReference type="GO" id="GO:0006144">
    <property type="term" value="P:purine nucleobase metabolic process"/>
    <property type="evidence" value="ECO:0007669"/>
    <property type="project" value="UniProtKB-KW"/>
</dbReference>
<evidence type="ECO:0000259" key="9">
    <source>
        <dbReference type="SMART" id="SM00095"/>
    </source>
</evidence>
<dbReference type="Proteomes" id="UP000652354">
    <property type="component" value="Unassembled WGS sequence"/>
</dbReference>
<dbReference type="Gene3D" id="2.60.40.180">
    <property type="entry name" value="Transthyretin/hydroxyisourate hydrolase domain"/>
    <property type="match status" value="1"/>
</dbReference>
<keyword evidence="11" id="KW-1185">Reference proteome</keyword>
<evidence type="ECO:0000256" key="5">
    <source>
        <dbReference type="ARBA" id="ARBA00022631"/>
    </source>
</evidence>
<dbReference type="InterPro" id="IPR036817">
    <property type="entry name" value="Transthyretin/HIU_hydrolase_sf"/>
</dbReference>
<accession>A0A919Q6S4</accession>
<feature type="domain" description="Transthyretin/hydroxyisourate hydrolase" evidence="9">
    <location>
        <begin position="4"/>
        <end position="109"/>
    </location>
</feature>
<dbReference type="PROSITE" id="PS00768">
    <property type="entry name" value="TRANSTHYRETIN_1"/>
    <property type="match status" value="1"/>
</dbReference>
<keyword evidence="5 8" id="KW-0659">Purine metabolism</keyword>
<comment type="function">
    <text evidence="2">Catalyzes the hydrolysis of 5-hydroxyisourate (HIU) to 2-oxo-4-hydroxy-4-carboxy-5-ureidoimidazoline (OHCU).</text>
</comment>
<organism evidence="10 11">
    <name type="scientific">Demequina activiva</name>
    <dbReference type="NCBI Taxonomy" id="1582364"/>
    <lineage>
        <taxon>Bacteria</taxon>
        <taxon>Bacillati</taxon>
        <taxon>Actinomycetota</taxon>
        <taxon>Actinomycetes</taxon>
        <taxon>Micrococcales</taxon>
        <taxon>Demequinaceae</taxon>
        <taxon>Demequina</taxon>
    </lineage>
</organism>
<feature type="binding site" evidence="7">
    <location>
        <position position="7"/>
    </location>
    <ligand>
        <name>substrate</name>
    </ligand>
</feature>
<dbReference type="PANTHER" id="PTHR10395">
    <property type="entry name" value="URICASE AND TRANSTHYRETIN-RELATED"/>
    <property type="match status" value="1"/>
</dbReference>
<evidence type="ECO:0000256" key="6">
    <source>
        <dbReference type="ARBA" id="ARBA00022801"/>
    </source>
</evidence>
<comment type="catalytic activity">
    <reaction evidence="1 8">
        <text>5-hydroxyisourate + H2O = 5-hydroxy-2-oxo-4-ureido-2,5-dihydro-1H-imidazole-5-carboxylate + H(+)</text>
        <dbReference type="Rhea" id="RHEA:23736"/>
        <dbReference type="ChEBI" id="CHEBI:15377"/>
        <dbReference type="ChEBI" id="CHEBI:15378"/>
        <dbReference type="ChEBI" id="CHEBI:18072"/>
        <dbReference type="ChEBI" id="CHEBI:58639"/>
        <dbReference type="EC" id="3.5.2.17"/>
    </reaction>
</comment>